<organism evidence="2 3">
    <name type="scientific">Dryococelus australis</name>
    <dbReference type="NCBI Taxonomy" id="614101"/>
    <lineage>
        <taxon>Eukaryota</taxon>
        <taxon>Metazoa</taxon>
        <taxon>Ecdysozoa</taxon>
        <taxon>Arthropoda</taxon>
        <taxon>Hexapoda</taxon>
        <taxon>Insecta</taxon>
        <taxon>Pterygota</taxon>
        <taxon>Neoptera</taxon>
        <taxon>Polyneoptera</taxon>
        <taxon>Phasmatodea</taxon>
        <taxon>Verophasmatodea</taxon>
        <taxon>Anareolatae</taxon>
        <taxon>Phasmatidae</taxon>
        <taxon>Eurycanthinae</taxon>
        <taxon>Dryococelus</taxon>
    </lineage>
</organism>
<dbReference type="EMBL" id="JARBHB010000011">
    <property type="protein sequence ID" value="KAJ8872241.1"/>
    <property type="molecule type" value="Genomic_DNA"/>
</dbReference>
<comment type="caution">
    <text evidence="2">The sequence shown here is derived from an EMBL/GenBank/DDBJ whole genome shotgun (WGS) entry which is preliminary data.</text>
</comment>
<feature type="region of interest" description="Disordered" evidence="1">
    <location>
        <begin position="493"/>
        <end position="520"/>
    </location>
</feature>
<protein>
    <submittedName>
        <fullName evidence="2">Uncharacterized protein</fullName>
    </submittedName>
</protein>
<feature type="compositionally biased region" description="Polar residues" evidence="1">
    <location>
        <begin position="373"/>
        <end position="385"/>
    </location>
</feature>
<reference evidence="2 3" key="1">
    <citation type="submission" date="2023-02" db="EMBL/GenBank/DDBJ databases">
        <title>LHISI_Scaffold_Assembly.</title>
        <authorList>
            <person name="Stuart O.P."/>
            <person name="Cleave R."/>
            <person name="Magrath M.J.L."/>
            <person name="Mikheyev A.S."/>
        </authorList>
    </citation>
    <scope>NUCLEOTIDE SEQUENCE [LARGE SCALE GENOMIC DNA]</scope>
    <source>
        <strain evidence="2">Daus_M_001</strain>
        <tissue evidence="2">Leg muscle</tissue>
    </source>
</reference>
<feature type="region of interest" description="Disordered" evidence="1">
    <location>
        <begin position="351"/>
        <end position="400"/>
    </location>
</feature>
<dbReference type="Proteomes" id="UP001159363">
    <property type="component" value="Chromosome 10"/>
</dbReference>
<evidence type="ECO:0000313" key="3">
    <source>
        <dbReference type="Proteomes" id="UP001159363"/>
    </source>
</evidence>
<feature type="compositionally biased region" description="Basic residues" evidence="1">
    <location>
        <begin position="388"/>
        <end position="399"/>
    </location>
</feature>
<proteinExistence type="predicted"/>
<gene>
    <name evidence="2" type="ORF">PR048_025843</name>
</gene>
<evidence type="ECO:0000256" key="1">
    <source>
        <dbReference type="SAM" id="MobiDB-lite"/>
    </source>
</evidence>
<sequence length="563" mass="63157">MNKHLRLEWTQESGAEIFSRKAPVPIDNSSSAHLTNVDLPHINTIFKVTWSKAMDMFFSLWHCSSESIVYIQNSITPLNCQRSKEHVTLSEDYEAARGRGGDAEKLRRSFEFQSIALVKINRLRVQKHLCGVAMVKLYAFHSKYRIRIRLERASQKQSSDIHKTPYDQVKRCRERKNDINVSETANVVPCLTSSPSAADATGHVHQSNAVSETARFTRTDQRDESTPSWQALYLFIPLEALYLSVCIKSCVICLQEELYCPSTSRVMCVCECVQEVFRQLCLQLEVLKEKNARDGNHVLAGKLSAMQRAATQPTVVAVNHLASSGDIAVSAGDKLLKDVCGNGQSPGVRAGECRAANTPVHSGGVASPRRTSKCNSQQETSSPDSRASRGKHSPKRTRNKNTALFINLDDKKRFTNETLLYWNNGVRFIAVATRFCNPIGSRGLRRHCRCVEQCSAYQIRQLSTQGSAVDQQLTGRGCPMRVFEVNMKRHQNEGVEETGDPEKNPLTNGIPSNKRMEKRDKNWQLSSWSHQCREQNTAYVTMDTRQPPVLPTGILVLATDSLS</sequence>
<evidence type="ECO:0000313" key="2">
    <source>
        <dbReference type="EMBL" id="KAJ8872241.1"/>
    </source>
</evidence>
<accession>A0ABQ9GJL3</accession>
<keyword evidence="3" id="KW-1185">Reference proteome</keyword>
<name>A0ABQ9GJL3_9NEOP</name>